<dbReference type="SUPFAM" id="SSF51445">
    <property type="entry name" value="(Trans)glycosidases"/>
    <property type="match status" value="1"/>
</dbReference>
<dbReference type="AlphaFoldDB" id="A0A061AAK4"/>
<feature type="domain" description="Glycosyl hydrolase family 30 beta sandwich" evidence="7">
    <location>
        <begin position="415"/>
        <end position="475"/>
    </location>
</feature>
<accession>A0A061AAK4</accession>
<dbReference type="InterPro" id="IPR017853">
    <property type="entry name" value="GH"/>
</dbReference>
<dbReference type="InParanoid" id="A0A061AAK4"/>
<comment type="similarity">
    <text evidence="1 4">Belongs to the glycosyl hydrolase 30 family.</text>
</comment>
<dbReference type="Proteomes" id="UP000032434">
    <property type="component" value="Chromosome 1"/>
</dbReference>
<dbReference type="InterPro" id="IPR013780">
    <property type="entry name" value="Glyco_hydro_b"/>
</dbReference>
<keyword evidence="3 4" id="KW-0378">Hydrolase</keyword>
<dbReference type="KEGG" id="aoc:Aocu_07950"/>
<evidence type="ECO:0000256" key="4">
    <source>
        <dbReference type="RuleBase" id="RU361188"/>
    </source>
</evidence>
<feature type="chain" id="PRO_5001593196" evidence="5">
    <location>
        <begin position="22"/>
        <end position="480"/>
    </location>
</feature>
<dbReference type="Gene3D" id="2.60.40.1180">
    <property type="entry name" value="Golgi alpha-mannosidase II"/>
    <property type="match status" value="1"/>
</dbReference>
<dbReference type="Pfam" id="PF17189">
    <property type="entry name" value="Glyco_hydro_30C"/>
    <property type="match status" value="1"/>
</dbReference>
<dbReference type="STRING" id="35623.Aocu_07950"/>
<protein>
    <submittedName>
        <fullName evidence="8">Glycosyl hydrolase, family 30</fullName>
    </submittedName>
</protein>
<evidence type="ECO:0000259" key="7">
    <source>
        <dbReference type="Pfam" id="PF17189"/>
    </source>
</evidence>
<dbReference type="GO" id="GO:0004348">
    <property type="term" value="F:glucosylceramidase activity"/>
    <property type="evidence" value="ECO:0007669"/>
    <property type="project" value="InterPro"/>
</dbReference>
<dbReference type="InterPro" id="IPR033453">
    <property type="entry name" value="Glyco_hydro_30_TIM-barrel"/>
</dbReference>
<evidence type="ECO:0000259" key="6">
    <source>
        <dbReference type="Pfam" id="PF02055"/>
    </source>
</evidence>
<gene>
    <name evidence="8" type="ORF">Aocu_07950</name>
</gene>
<evidence type="ECO:0000256" key="2">
    <source>
        <dbReference type="ARBA" id="ARBA00022729"/>
    </source>
</evidence>
<evidence type="ECO:0000256" key="1">
    <source>
        <dbReference type="ARBA" id="ARBA00005382"/>
    </source>
</evidence>
<dbReference type="PANTHER" id="PTHR11069:SF23">
    <property type="entry name" value="LYSOSOMAL ACID GLUCOSYLCERAMIDASE"/>
    <property type="match status" value="1"/>
</dbReference>
<name>A0A061AAK4_9MOLU</name>
<feature type="signal peptide" evidence="5">
    <location>
        <begin position="1"/>
        <end position="21"/>
    </location>
</feature>
<evidence type="ECO:0000313" key="9">
    <source>
        <dbReference type="Proteomes" id="UP000032434"/>
    </source>
</evidence>
<dbReference type="PROSITE" id="PS51257">
    <property type="entry name" value="PROKAR_LIPOPROTEIN"/>
    <property type="match status" value="1"/>
</dbReference>
<evidence type="ECO:0000256" key="5">
    <source>
        <dbReference type="SAM" id="SignalP"/>
    </source>
</evidence>
<dbReference type="Pfam" id="PF02055">
    <property type="entry name" value="Glyco_hydro_30"/>
    <property type="match status" value="1"/>
</dbReference>
<dbReference type="PATRIC" id="fig|35623.3.peg.795"/>
<dbReference type="GO" id="GO:0016020">
    <property type="term" value="C:membrane"/>
    <property type="evidence" value="ECO:0007669"/>
    <property type="project" value="GOC"/>
</dbReference>
<proteinExistence type="inferred from homology"/>
<dbReference type="Gene3D" id="3.20.20.80">
    <property type="entry name" value="Glycosidases"/>
    <property type="match status" value="1"/>
</dbReference>
<feature type="domain" description="Glycosyl hydrolase family 30 TIM-barrel" evidence="6">
    <location>
        <begin position="83"/>
        <end position="412"/>
    </location>
</feature>
<keyword evidence="4" id="KW-0326">Glycosidase</keyword>
<dbReference type="InterPro" id="IPR033452">
    <property type="entry name" value="GH30_C"/>
</dbReference>
<dbReference type="HOGENOM" id="CLU_014379_3_1_14"/>
<dbReference type="InterPro" id="IPR001139">
    <property type="entry name" value="Glyco_hydro_30"/>
</dbReference>
<dbReference type="GO" id="GO:0006680">
    <property type="term" value="P:glucosylceramide catabolic process"/>
    <property type="evidence" value="ECO:0007669"/>
    <property type="project" value="TreeGrafter"/>
</dbReference>
<evidence type="ECO:0000313" key="8">
    <source>
        <dbReference type="EMBL" id="CDR30868.1"/>
    </source>
</evidence>
<dbReference type="PANTHER" id="PTHR11069">
    <property type="entry name" value="GLUCOSYLCERAMIDASE"/>
    <property type="match status" value="1"/>
</dbReference>
<sequence length="480" mass="53694">MSLLKKILTILMVSCLFIITACNPPIEIEEEPVKKLYDVKHFITAGNKSKLLNEELETSTEFDLNVSGLKVTINPEKTFQVMDGFGAAMTESSAIVIANLEPSKRTEVMNQLFGPDGIGISFIRIAMGASDFSLNDFTYNDTLGNVTDLDLVNFTIERDETYLIPILKEALALNPDLLIMASPWSAPAWMKDNKNLNGGRLLSQYHEVYANYFVKFIDAYKAHGIDIYAVTPQNEPLHETNGYPSMYMPASQQIEFVYKLGQAFERESIDTLIFAYDHNWDRMDYPISVLNSKAAKYTAGAALHGYGGNVSETSRLERLFPDKGIWFTEISGGLWATSFPDNITWNMENIFMGMINRSAKGVLMWNIALDQDNGPKNGGCQNCRGVLTSNTETNTVTMNEEYYIIGHFSKFVERDALRIESISNNGNIIVSSFKNPDGSIAVIVHNKNTFNASIFLNIHESSQQYNIPAKGIASFILTEK</sequence>
<reference evidence="9" key="1">
    <citation type="submission" date="2014-05" db="EMBL/GenBank/DDBJ databases">
        <authorList>
            <person name="Kube M."/>
        </authorList>
    </citation>
    <scope>NUCLEOTIDE SEQUENCE [LARGE SCALE GENOMIC DNA]</scope>
</reference>
<organism evidence="8 9">
    <name type="scientific">Acholeplasma oculi</name>
    <dbReference type="NCBI Taxonomy" id="35623"/>
    <lineage>
        <taxon>Bacteria</taxon>
        <taxon>Bacillati</taxon>
        <taxon>Mycoplasmatota</taxon>
        <taxon>Mollicutes</taxon>
        <taxon>Acholeplasmatales</taxon>
        <taxon>Acholeplasmataceae</taxon>
        <taxon>Acholeplasma</taxon>
    </lineage>
</organism>
<dbReference type="EMBL" id="LK028559">
    <property type="protein sequence ID" value="CDR30868.1"/>
    <property type="molecule type" value="Genomic_DNA"/>
</dbReference>
<evidence type="ECO:0000256" key="3">
    <source>
        <dbReference type="ARBA" id="ARBA00022801"/>
    </source>
</evidence>
<keyword evidence="9" id="KW-1185">Reference proteome</keyword>
<keyword evidence="2 5" id="KW-0732">Signal</keyword>
<dbReference type="PRINTS" id="PR00843">
    <property type="entry name" value="GLHYDRLASE30"/>
</dbReference>